<dbReference type="Proteomes" id="UP000275078">
    <property type="component" value="Unassembled WGS sequence"/>
</dbReference>
<organism evidence="2 3">
    <name type="scientific">Ascobolus immersus RN42</name>
    <dbReference type="NCBI Taxonomy" id="1160509"/>
    <lineage>
        <taxon>Eukaryota</taxon>
        <taxon>Fungi</taxon>
        <taxon>Dikarya</taxon>
        <taxon>Ascomycota</taxon>
        <taxon>Pezizomycotina</taxon>
        <taxon>Pezizomycetes</taxon>
        <taxon>Pezizales</taxon>
        <taxon>Ascobolaceae</taxon>
        <taxon>Ascobolus</taxon>
    </lineage>
</organism>
<evidence type="ECO:0008006" key="4">
    <source>
        <dbReference type="Google" id="ProtNLM"/>
    </source>
</evidence>
<evidence type="ECO:0000256" key="1">
    <source>
        <dbReference type="SAM" id="MobiDB-lite"/>
    </source>
</evidence>
<sequence>MATPENASSQSSSQHRRSAAPEPINSIFHNQMDFPSLHASASEPDALSTPLESQEPVQESPHAYPYQSTSQSIDPMATPKEATPPPSPRSRRSAAPEPYSYEYYYYSTTSSSQRSDSMSNIFPERCPFPQAASQVPRGSASPEAESSNTPTHTPWQIQAPGPKSAPRITMPEPSSPFLRLPIELRLMIYAYTPAFTLLQLSHTSPQLRHEITSYPKIMASATGIQRVTKIPEGAPIPMPFSILSISRLSGRRERKLWESTYIPAQGIPDITKYAGERKTRHTCYICLRIMPVKAFSFRVVPKVGPPPKKLLRGRCENCRAQRHRALRAKVFAEHQEWRRHQARMETLAAQTAGDPPYTPGGTAPETDSSSVQPVVGPASLETGAAAENSVIEVGHQNL</sequence>
<proteinExistence type="predicted"/>
<accession>A0A3N4HHF3</accession>
<keyword evidence="3" id="KW-1185">Reference proteome</keyword>
<evidence type="ECO:0000313" key="2">
    <source>
        <dbReference type="EMBL" id="RPA72198.1"/>
    </source>
</evidence>
<protein>
    <recommendedName>
        <fullName evidence="4">F-box domain-containing protein</fullName>
    </recommendedName>
</protein>
<evidence type="ECO:0000313" key="3">
    <source>
        <dbReference type="Proteomes" id="UP000275078"/>
    </source>
</evidence>
<feature type="compositionally biased region" description="Polar residues" evidence="1">
    <location>
        <begin position="144"/>
        <end position="156"/>
    </location>
</feature>
<feature type="region of interest" description="Disordered" evidence="1">
    <location>
        <begin position="349"/>
        <end position="375"/>
    </location>
</feature>
<gene>
    <name evidence="2" type="ORF">BJ508DRAFT_381682</name>
</gene>
<dbReference type="AlphaFoldDB" id="A0A3N4HHF3"/>
<dbReference type="EMBL" id="ML119873">
    <property type="protein sequence ID" value="RPA72198.1"/>
    <property type="molecule type" value="Genomic_DNA"/>
</dbReference>
<reference evidence="2 3" key="1">
    <citation type="journal article" date="2018" name="Nat. Ecol. Evol.">
        <title>Pezizomycetes genomes reveal the molecular basis of ectomycorrhizal truffle lifestyle.</title>
        <authorList>
            <person name="Murat C."/>
            <person name="Payen T."/>
            <person name="Noel B."/>
            <person name="Kuo A."/>
            <person name="Morin E."/>
            <person name="Chen J."/>
            <person name="Kohler A."/>
            <person name="Krizsan K."/>
            <person name="Balestrini R."/>
            <person name="Da Silva C."/>
            <person name="Montanini B."/>
            <person name="Hainaut M."/>
            <person name="Levati E."/>
            <person name="Barry K.W."/>
            <person name="Belfiori B."/>
            <person name="Cichocki N."/>
            <person name="Clum A."/>
            <person name="Dockter R.B."/>
            <person name="Fauchery L."/>
            <person name="Guy J."/>
            <person name="Iotti M."/>
            <person name="Le Tacon F."/>
            <person name="Lindquist E.A."/>
            <person name="Lipzen A."/>
            <person name="Malagnac F."/>
            <person name="Mello A."/>
            <person name="Molinier V."/>
            <person name="Miyauchi S."/>
            <person name="Poulain J."/>
            <person name="Riccioni C."/>
            <person name="Rubini A."/>
            <person name="Sitrit Y."/>
            <person name="Splivallo R."/>
            <person name="Traeger S."/>
            <person name="Wang M."/>
            <person name="Zifcakova L."/>
            <person name="Wipf D."/>
            <person name="Zambonelli A."/>
            <person name="Paolocci F."/>
            <person name="Nowrousian M."/>
            <person name="Ottonello S."/>
            <person name="Baldrian P."/>
            <person name="Spatafora J.W."/>
            <person name="Henrissat B."/>
            <person name="Nagy L.G."/>
            <person name="Aury J.M."/>
            <person name="Wincker P."/>
            <person name="Grigoriev I.V."/>
            <person name="Bonfante P."/>
            <person name="Martin F.M."/>
        </authorList>
    </citation>
    <scope>NUCLEOTIDE SEQUENCE [LARGE SCALE GENOMIC DNA]</scope>
    <source>
        <strain evidence="2 3">RN42</strain>
    </source>
</reference>
<feature type="region of interest" description="Disordered" evidence="1">
    <location>
        <begin position="1"/>
        <end position="95"/>
    </location>
</feature>
<name>A0A3N4HHF3_ASCIM</name>
<feature type="region of interest" description="Disordered" evidence="1">
    <location>
        <begin position="114"/>
        <end position="166"/>
    </location>
</feature>